<organism evidence="1 2">
    <name type="scientific">Puccinia sorghi</name>
    <dbReference type="NCBI Taxonomy" id="27349"/>
    <lineage>
        <taxon>Eukaryota</taxon>
        <taxon>Fungi</taxon>
        <taxon>Dikarya</taxon>
        <taxon>Basidiomycota</taxon>
        <taxon>Pucciniomycotina</taxon>
        <taxon>Pucciniomycetes</taxon>
        <taxon>Pucciniales</taxon>
        <taxon>Pucciniaceae</taxon>
        <taxon>Puccinia</taxon>
    </lineage>
</organism>
<comment type="caution">
    <text evidence="1">The sequence shown here is derived from an EMBL/GenBank/DDBJ whole genome shotgun (WGS) entry which is preliminary data.</text>
</comment>
<proteinExistence type="predicted"/>
<dbReference type="VEuPathDB" id="FungiDB:VP01_235g1"/>
<evidence type="ECO:0000313" key="1">
    <source>
        <dbReference type="EMBL" id="KNZ56634.1"/>
    </source>
</evidence>
<dbReference type="AlphaFoldDB" id="A0A0L6V7D1"/>
<keyword evidence="2" id="KW-1185">Reference proteome</keyword>
<gene>
    <name evidence="1" type="ORF">VP01_235g1</name>
</gene>
<dbReference type="EMBL" id="LAVV01007236">
    <property type="protein sequence ID" value="KNZ56634.1"/>
    <property type="molecule type" value="Genomic_DNA"/>
</dbReference>
<name>A0A0L6V7D1_9BASI</name>
<evidence type="ECO:0000313" key="2">
    <source>
        <dbReference type="Proteomes" id="UP000037035"/>
    </source>
</evidence>
<dbReference type="Proteomes" id="UP000037035">
    <property type="component" value="Unassembled WGS sequence"/>
</dbReference>
<accession>A0A0L6V7D1</accession>
<sequence length="336" mass="37712">MHRSFKKILMNLASSNDSFLNQSTIVKTCISSSGRTILCSRKLQRDPSNSTGRFRPLDVAGIDLDVTSFDACFIHVVFTLYYYLNKKTFPICYYIFFFGKNEDEQTHQENILSSLCGVDLIAIENGQFIGSSLIKFTAISNIQSNICQGGSTEGPFLYYIFRKADTKYLYHRLGGIIKPLYNGAGVPALQKKTCSTASTLMHSHCADCTVTVPKILHRQTFFLQCRRGWNYVGSLVVELLQWCGKKTCKAEESTQKEILNYSLPLFCNKKLLPPTPKTPLHVSPYPDFHLSLSPAMHHPGLAAPVSAHFSSPHCQQFPANPWCLSTHYGLYPTVVI</sequence>
<reference evidence="1 2" key="1">
    <citation type="submission" date="2015-08" db="EMBL/GenBank/DDBJ databases">
        <title>Next Generation Sequencing and Analysis of the Genome of Puccinia sorghi L Schw, the Causal Agent of Maize Common Rust.</title>
        <authorList>
            <person name="Rochi L."/>
            <person name="Burguener G."/>
            <person name="Darino M."/>
            <person name="Turjanski A."/>
            <person name="Kreff E."/>
            <person name="Dieguez M.J."/>
            <person name="Sacco F."/>
        </authorList>
    </citation>
    <scope>NUCLEOTIDE SEQUENCE [LARGE SCALE GENOMIC DNA]</scope>
    <source>
        <strain evidence="1 2">RO10H11247</strain>
    </source>
</reference>
<protein>
    <submittedName>
        <fullName evidence="1">Uncharacterized protein</fullName>
    </submittedName>
</protein>